<dbReference type="InterPro" id="IPR050360">
    <property type="entry name" value="MFS_Sugar_Transporters"/>
</dbReference>
<evidence type="ECO:0000256" key="2">
    <source>
        <dbReference type="ARBA" id="ARBA00010992"/>
    </source>
</evidence>
<protein>
    <recommendedName>
        <fullName evidence="7">Major facilitator superfamily (MFS) profile domain-containing protein</fullName>
    </recommendedName>
</protein>
<comment type="caution">
    <text evidence="8">The sequence shown here is derived from an EMBL/GenBank/DDBJ whole genome shotgun (WGS) entry which is preliminary data.</text>
</comment>
<dbReference type="PANTHER" id="PTHR48022">
    <property type="entry name" value="PLASTIDIC GLUCOSE TRANSPORTER 4"/>
    <property type="match status" value="1"/>
</dbReference>
<accession>A0AAX6MYB4</accession>
<dbReference type="PROSITE" id="PS50850">
    <property type="entry name" value="MFS"/>
    <property type="match status" value="1"/>
</dbReference>
<dbReference type="InterPro" id="IPR020846">
    <property type="entry name" value="MFS_dom"/>
</dbReference>
<feature type="transmembrane region" description="Helical" evidence="6">
    <location>
        <begin position="190"/>
        <end position="212"/>
    </location>
</feature>
<evidence type="ECO:0000256" key="4">
    <source>
        <dbReference type="ARBA" id="ARBA00022989"/>
    </source>
</evidence>
<feature type="domain" description="Major facilitator superfamily (MFS) profile" evidence="7">
    <location>
        <begin position="24"/>
        <end position="487"/>
    </location>
</feature>
<evidence type="ECO:0000313" key="9">
    <source>
        <dbReference type="Proteomes" id="UP001369815"/>
    </source>
</evidence>
<dbReference type="SUPFAM" id="SSF103473">
    <property type="entry name" value="MFS general substrate transporter"/>
    <property type="match status" value="1"/>
</dbReference>
<dbReference type="GO" id="GO:0005351">
    <property type="term" value="F:carbohydrate:proton symporter activity"/>
    <property type="evidence" value="ECO:0007669"/>
    <property type="project" value="TreeGrafter"/>
</dbReference>
<feature type="transmembrane region" description="Helical" evidence="6">
    <location>
        <begin position="282"/>
        <end position="303"/>
    </location>
</feature>
<dbReference type="AlphaFoldDB" id="A0AAX6MYB4"/>
<reference evidence="8 9" key="1">
    <citation type="journal article" date="2024" name="Front Chem Biol">
        <title>Unveiling the potential of Daldinia eschscholtzii MFLUCC 19-0629 through bioactivity and bioinformatics studies for enhanced sustainable agriculture production.</title>
        <authorList>
            <person name="Brooks S."/>
            <person name="Weaver J.A."/>
            <person name="Klomchit A."/>
            <person name="Alharthi S.A."/>
            <person name="Onlamun T."/>
            <person name="Nurani R."/>
            <person name="Vong T.K."/>
            <person name="Alberti F."/>
            <person name="Greco C."/>
        </authorList>
    </citation>
    <scope>NUCLEOTIDE SEQUENCE [LARGE SCALE GENOMIC DNA]</scope>
    <source>
        <strain evidence="8">MFLUCC 19-0629</strain>
    </source>
</reference>
<feature type="transmembrane region" description="Helical" evidence="6">
    <location>
        <begin position="465"/>
        <end position="483"/>
    </location>
</feature>
<dbReference type="InterPro" id="IPR005829">
    <property type="entry name" value="Sugar_transporter_CS"/>
</dbReference>
<evidence type="ECO:0000256" key="3">
    <source>
        <dbReference type="ARBA" id="ARBA00022692"/>
    </source>
</evidence>
<feature type="transmembrane region" description="Helical" evidence="6">
    <location>
        <begin position="71"/>
        <end position="90"/>
    </location>
</feature>
<comment type="subcellular location">
    <subcellularLocation>
        <location evidence="1">Membrane</location>
        <topology evidence="1">Multi-pass membrane protein</topology>
    </subcellularLocation>
</comment>
<keyword evidence="3 6" id="KW-0812">Transmembrane</keyword>
<evidence type="ECO:0000256" key="5">
    <source>
        <dbReference type="ARBA" id="ARBA00023136"/>
    </source>
</evidence>
<keyword evidence="9" id="KW-1185">Reference proteome</keyword>
<dbReference type="PROSITE" id="PS00217">
    <property type="entry name" value="SUGAR_TRANSPORT_2"/>
    <property type="match status" value="1"/>
</dbReference>
<organism evidence="8 9">
    <name type="scientific">Daldinia eschscholtzii</name>
    <dbReference type="NCBI Taxonomy" id="292717"/>
    <lineage>
        <taxon>Eukaryota</taxon>
        <taxon>Fungi</taxon>
        <taxon>Dikarya</taxon>
        <taxon>Ascomycota</taxon>
        <taxon>Pezizomycotina</taxon>
        <taxon>Sordariomycetes</taxon>
        <taxon>Xylariomycetidae</taxon>
        <taxon>Xylariales</taxon>
        <taxon>Hypoxylaceae</taxon>
        <taxon>Daldinia</taxon>
    </lineage>
</organism>
<evidence type="ECO:0000256" key="6">
    <source>
        <dbReference type="SAM" id="Phobius"/>
    </source>
</evidence>
<evidence type="ECO:0000259" key="7">
    <source>
        <dbReference type="PROSITE" id="PS50850"/>
    </source>
</evidence>
<keyword evidence="5 6" id="KW-0472">Membrane</keyword>
<gene>
    <name evidence="8" type="ORF">Daesc_000181</name>
</gene>
<evidence type="ECO:0000256" key="1">
    <source>
        <dbReference type="ARBA" id="ARBA00004141"/>
    </source>
</evidence>
<dbReference type="InterPro" id="IPR036259">
    <property type="entry name" value="MFS_trans_sf"/>
</dbReference>
<feature type="transmembrane region" description="Helical" evidence="6">
    <location>
        <begin position="159"/>
        <end position="178"/>
    </location>
</feature>
<dbReference type="PANTHER" id="PTHR48022:SF10">
    <property type="entry name" value="MAJOR FACILITATOR SUPERFAMILY (MFS) PROFILE DOMAIN-CONTAINING PROTEIN"/>
    <property type="match status" value="1"/>
</dbReference>
<dbReference type="GO" id="GO:0016020">
    <property type="term" value="C:membrane"/>
    <property type="evidence" value="ECO:0007669"/>
    <property type="project" value="UniProtKB-SubCell"/>
</dbReference>
<evidence type="ECO:0000313" key="8">
    <source>
        <dbReference type="EMBL" id="KAK6957397.1"/>
    </source>
</evidence>
<proteinExistence type="inferred from homology"/>
<dbReference type="Proteomes" id="UP001369815">
    <property type="component" value="Unassembled WGS sequence"/>
</dbReference>
<feature type="transmembrane region" description="Helical" evidence="6">
    <location>
        <begin position="344"/>
        <end position="366"/>
    </location>
</feature>
<dbReference type="InterPro" id="IPR005828">
    <property type="entry name" value="MFS_sugar_transport-like"/>
</dbReference>
<feature type="transmembrane region" description="Helical" evidence="6">
    <location>
        <begin position="431"/>
        <end position="453"/>
    </location>
</feature>
<keyword evidence="4 6" id="KW-1133">Transmembrane helix</keyword>
<comment type="similarity">
    <text evidence="2">Belongs to the major facilitator superfamily. Sugar transporter (TC 2.A.1.1) family.</text>
</comment>
<feature type="transmembrane region" description="Helical" evidence="6">
    <location>
        <begin position="372"/>
        <end position="391"/>
    </location>
</feature>
<sequence length="541" mass="59973">MVAAAISANPLQLDIRSHTKCLAICFVVTVSSFQYGLDYALVGGFMAMPGFLKVFGYYDEAAHKWAIDPTVQQLISSLMTIGTFVGSLSVGPFSSKFGRRQGLWTASVLNYIATAIMIGTTNIGALYFARFVLGISVGWFLTFAQVYINEAAPAHLRGIAFAVYQSQLSIGSIVGAAIDYGTHHMLGKEAYRIPLAIFFVAPTIQSIAMFFFPESPRWLMTQGKEAEAESALRRLRNKNIKEGEFQAEFEEIRTTTAAQSDQFKGKHLWVEMWKGTNRRRSLLSIAVICFHCANGSSWLNIYTTYFLTVAGVKEAFSYSTMITCMGLVGVLTSFFVVRHIDRRVILLIGVAACGFCQLAFAVAWTVAPGTVVTAKVVVAFIALFTFFYVAYGKQPLYPESCQESNPLSPEAPYAWLLGGELPSNHLRAHTYGVATALNFLGNWLGVFTAPYFINPASLGWSAKYGYIWFGSNVVVILFTWAFMPETRDRTLEEINEIFEAKVPARKFKKYICTGTEAVKTAVIEEKNRSTSHVEEVTREEA</sequence>
<dbReference type="Gene3D" id="1.20.1250.20">
    <property type="entry name" value="MFS general substrate transporter like domains"/>
    <property type="match status" value="1"/>
</dbReference>
<dbReference type="Pfam" id="PF00083">
    <property type="entry name" value="Sugar_tr"/>
    <property type="match status" value="1"/>
</dbReference>
<dbReference type="FunFam" id="1.20.1250.20:FF:000078">
    <property type="entry name" value="MFS maltose transporter, putative"/>
    <property type="match status" value="1"/>
</dbReference>
<feature type="transmembrane region" description="Helical" evidence="6">
    <location>
        <begin position="21"/>
        <end position="51"/>
    </location>
</feature>
<feature type="transmembrane region" description="Helical" evidence="6">
    <location>
        <begin position="102"/>
        <end position="121"/>
    </location>
</feature>
<feature type="transmembrane region" description="Helical" evidence="6">
    <location>
        <begin position="127"/>
        <end position="147"/>
    </location>
</feature>
<dbReference type="EMBL" id="JBANMG010000001">
    <property type="protein sequence ID" value="KAK6957397.1"/>
    <property type="molecule type" value="Genomic_DNA"/>
</dbReference>
<feature type="transmembrane region" description="Helical" evidence="6">
    <location>
        <begin position="315"/>
        <end position="337"/>
    </location>
</feature>
<name>A0AAX6MYB4_9PEZI</name>